<keyword evidence="2" id="KW-0732">Signal</keyword>
<gene>
    <name evidence="3" type="ORF">V1478_016849</name>
</gene>
<comment type="caution">
    <text evidence="3">The sequence shown here is derived from an EMBL/GenBank/DDBJ whole genome shotgun (WGS) entry which is preliminary data.</text>
</comment>
<organism evidence="3 4">
    <name type="scientific">Vespula squamosa</name>
    <name type="common">Southern yellow jacket</name>
    <name type="synonym">Wasp</name>
    <dbReference type="NCBI Taxonomy" id="30214"/>
    <lineage>
        <taxon>Eukaryota</taxon>
        <taxon>Metazoa</taxon>
        <taxon>Ecdysozoa</taxon>
        <taxon>Arthropoda</taxon>
        <taxon>Hexapoda</taxon>
        <taxon>Insecta</taxon>
        <taxon>Pterygota</taxon>
        <taxon>Neoptera</taxon>
        <taxon>Endopterygota</taxon>
        <taxon>Hymenoptera</taxon>
        <taxon>Apocrita</taxon>
        <taxon>Aculeata</taxon>
        <taxon>Vespoidea</taxon>
        <taxon>Vespidae</taxon>
        <taxon>Vespinae</taxon>
        <taxon>Vespula</taxon>
    </lineage>
</organism>
<reference evidence="3 4" key="1">
    <citation type="journal article" date="2024" name="Ann. Entomol. Soc. Am.">
        <title>Genomic analyses of the southern and eastern yellowjacket wasps (Hymenoptera: Vespidae) reveal evolutionary signatures of social life.</title>
        <authorList>
            <person name="Catto M.A."/>
            <person name="Caine P.B."/>
            <person name="Orr S.E."/>
            <person name="Hunt B.G."/>
            <person name="Goodisman M.A.D."/>
        </authorList>
    </citation>
    <scope>NUCLEOTIDE SEQUENCE [LARGE SCALE GENOMIC DNA]</scope>
    <source>
        <strain evidence="3">233</strain>
        <tissue evidence="3">Head and thorax</tissue>
    </source>
</reference>
<sequence length="328" mass="36289">MPPRCSTTRRNASAIIISLIWFCRVERQACTYEDVEGMVKMLVNTIRTKSVSTLNFNGVETIVNDDSHIQSLSVVSKGRREREKARMKRRALSYLRFKAVVFVSKEKFDLRSGFCVNPLFFFSYRREEDRISSVISSAIDRSGKAVEDYRRVYAYKDERQKRDEAIRPVTAVVTRHRPAAILETTERIFGGIASSSEPSYLAGPFVGRNKRREAEESWITCVECLRAPSDWCSRLGAEPVVVVEAPAEEAALVRMASSVRVTSLGPPVPAPARPDCATTTVATNSTRSPSSAVASPSPAALSSDLFPLPPHPAIAPLTNMAADRPFTA</sequence>
<evidence type="ECO:0000256" key="1">
    <source>
        <dbReference type="SAM" id="MobiDB-lite"/>
    </source>
</evidence>
<protein>
    <submittedName>
        <fullName evidence="3">Uncharacterized protein</fullName>
    </submittedName>
</protein>
<evidence type="ECO:0000313" key="3">
    <source>
        <dbReference type="EMBL" id="KAL2714292.1"/>
    </source>
</evidence>
<keyword evidence="4" id="KW-1185">Reference proteome</keyword>
<accession>A0ABD2A1K7</accession>
<feature type="compositionally biased region" description="Polar residues" evidence="1">
    <location>
        <begin position="277"/>
        <end position="287"/>
    </location>
</feature>
<feature type="compositionally biased region" description="Low complexity" evidence="1">
    <location>
        <begin position="288"/>
        <end position="301"/>
    </location>
</feature>
<feature type="signal peptide" evidence="2">
    <location>
        <begin position="1"/>
        <end position="27"/>
    </location>
</feature>
<evidence type="ECO:0000313" key="4">
    <source>
        <dbReference type="Proteomes" id="UP001607302"/>
    </source>
</evidence>
<evidence type="ECO:0000256" key="2">
    <source>
        <dbReference type="SAM" id="SignalP"/>
    </source>
</evidence>
<feature type="chain" id="PRO_5044877222" evidence="2">
    <location>
        <begin position="28"/>
        <end position="328"/>
    </location>
</feature>
<dbReference type="EMBL" id="JAUDFV010000157">
    <property type="protein sequence ID" value="KAL2714292.1"/>
    <property type="molecule type" value="Genomic_DNA"/>
</dbReference>
<proteinExistence type="predicted"/>
<feature type="region of interest" description="Disordered" evidence="1">
    <location>
        <begin position="266"/>
        <end position="301"/>
    </location>
</feature>
<dbReference type="AlphaFoldDB" id="A0ABD2A1K7"/>
<name>A0ABD2A1K7_VESSQ</name>
<dbReference type="Proteomes" id="UP001607302">
    <property type="component" value="Unassembled WGS sequence"/>
</dbReference>